<keyword evidence="3" id="KW-1185">Reference proteome</keyword>
<name>A0AAE8MTT6_9PEZI</name>
<dbReference type="InterPro" id="IPR004303">
    <property type="entry name" value="PAD"/>
</dbReference>
<gene>
    <name evidence="2" type="ORF">DNG_02793</name>
</gene>
<dbReference type="PANTHER" id="PTHR10837:SF8">
    <property type="entry name" value="PROTEIN-ARGININE DEIMINASE"/>
    <property type="match status" value="1"/>
</dbReference>
<feature type="domain" description="Protein-arginine deiminase C-terminal" evidence="1">
    <location>
        <begin position="329"/>
        <end position="742"/>
    </location>
</feature>
<dbReference type="PANTHER" id="PTHR10837">
    <property type="entry name" value="PEPTIDYLARGININE DEIMINASE"/>
    <property type="match status" value="1"/>
</dbReference>
<accession>A0AAE8MTT6</accession>
<reference evidence="2" key="1">
    <citation type="submission" date="2018-03" db="EMBL/GenBank/DDBJ databases">
        <authorList>
            <person name="Guldener U."/>
        </authorList>
    </citation>
    <scope>NUCLEOTIDE SEQUENCE</scope>
</reference>
<evidence type="ECO:0000313" key="2">
    <source>
        <dbReference type="EMBL" id="SPN99941.1"/>
    </source>
</evidence>
<dbReference type="Pfam" id="PF03068">
    <property type="entry name" value="PAD"/>
    <property type="match status" value="1"/>
</dbReference>
<sequence length="742" mass="83141">MDTRSWRLPLMHPYMKTRYFLVDALLEHFGHRNGHVAAVEMATDHLMDVLRKLRSDHTGVWQHVPADLVRLGREQDTYDFMKWYATMPLEPDYDPDDWSAPFLNIEKMSRLITTVKGQVRDLVLTIDKRDVWYWQVFDEDTNVVVVRAGERPKSGWEAFAMNPVYLASWRVSPGAHRTIYSWSQDQGAIFLPNIGDTSRRCPTVDLAGTPLDNQELASCHDASGDHLLTSELAAPLKTVPLTGLPDDASGRIYTEPDSARDRVNIFWRRDLDSTSDPWSIVDPQMSFNKTALSNGIELRIVGRGLVTDATVWNGTVNVVLETTAGNRSSVDHVAMKQAPVLVHHHLQEPEVVLTTRGDKDLSPWQARFVEALEENVAEMRDDIPVLPFNDTMDIWAQDFLEPAYASMPGPDGPISLRVLLRSAQSTRHAGRQVFEQLRGPNVGGFQPGRGSGFGWEEINSGGNIETIPPYVSRSGVKYPAGRVITGKHFELYPAASMMTFIKSQGLQTPLILEAGWLAIGHVDEIVQFLPFDNELGFTIAVVDTTSALKILREAADKGHGDSPVITYDGDATPDGATFFLDERLLNETIDGLLANDTFIDVNSYAQRHIDQNLALLLEDIPISDSDVLRMPTLFHDVTYPWLRTPDGHPSRLNLAPPRERQVISLFPESLNGLVLGSEYLAPKPWGPIVDGRDIIEEAVVDVYEKAGMKVRFLDDFMSHHVRGGEVHCGTNTLRQTDVAWWE</sequence>
<dbReference type="AlphaFoldDB" id="A0AAE8MTT6"/>
<dbReference type="Proteomes" id="UP001187682">
    <property type="component" value="Unassembled WGS sequence"/>
</dbReference>
<evidence type="ECO:0000259" key="1">
    <source>
        <dbReference type="Pfam" id="PF03068"/>
    </source>
</evidence>
<dbReference type="EMBL" id="ONZQ02000003">
    <property type="protein sequence ID" value="SPN99941.1"/>
    <property type="molecule type" value="Genomic_DNA"/>
</dbReference>
<dbReference type="SUPFAM" id="SSF55909">
    <property type="entry name" value="Pentein"/>
    <property type="match status" value="1"/>
</dbReference>
<protein>
    <recommendedName>
        <fullName evidence="1">Protein-arginine deiminase C-terminal domain-containing protein</fullName>
    </recommendedName>
</protein>
<dbReference type="GO" id="GO:0004668">
    <property type="term" value="F:protein-arginine deiminase activity"/>
    <property type="evidence" value="ECO:0007669"/>
    <property type="project" value="InterPro"/>
</dbReference>
<dbReference type="Gene3D" id="3.75.10.10">
    <property type="entry name" value="L-arginine/glycine Amidinotransferase, Chain A"/>
    <property type="match status" value="1"/>
</dbReference>
<evidence type="ECO:0000313" key="3">
    <source>
        <dbReference type="Proteomes" id="UP001187682"/>
    </source>
</evidence>
<comment type="caution">
    <text evidence="2">The sequence shown here is derived from an EMBL/GenBank/DDBJ whole genome shotgun (WGS) entry which is preliminary data.</text>
</comment>
<organism evidence="2 3">
    <name type="scientific">Cephalotrichum gorgonifer</name>
    <dbReference type="NCBI Taxonomy" id="2041049"/>
    <lineage>
        <taxon>Eukaryota</taxon>
        <taxon>Fungi</taxon>
        <taxon>Dikarya</taxon>
        <taxon>Ascomycota</taxon>
        <taxon>Pezizomycotina</taxon>
        <taxon>Sordariomycetes</taxon>
        <taxon>Hypocreomycetidae</taxon>
        <taxon>Microascales</taxon>
        <taxon>Microascaceae</taxon>
        <taxon>Cephalotrichum</taxon>
    </lineage>
</organism>
<dbReference type="GO" id="GO:0005737">
    <property type="term" value="C:cytoplasm"/>
    <property type="evidence" value="ECO:0007669"/>
    <property type="project" value="InterPro"/>
</dbReference>
<dbReference type="GO" id="GO:0005509">
    <property type="term" value="F:calcium ion binding"/>
    <property type="evidence" value="ECO:0007669"/>
    <property type="project" value="InterPro"/>
</dbReference>
<proteinExistence type="predicted"/>
<dbReference type="InterPro" id="IPR013530">
    <property type="entry name" value="PAD_C"/>
</dbReference>